<reference evidence="3" key="1">
    <citation type="journal article" date="2021" name="Mol. Plant Pathol.">
        <title>A 20-kb lineage-specific genomic region tames virulence in pathogenic amphidiploid Verticillium longisporum.</title>
        <authorList>
            <person name="Harting R."/>
            <person name="Starke J."/>
            <person name="Kusch H."/>
            <person name="Poggeler S."/>
            <person name="Maurus I."/>
            <person name="Schluter R."/>
            <person name="Landesfeind M."/>
            <person name="Bulla I."/>
            <person name="Nowrousian M."/>
            <person name="de Jonge R."/>
            <person name="Stahlhut G."/>
            <person name="Hoff K.J."/>
            <person name="Asshauer K.P."/>
            <person name="Thurmer A."/>
            <person name="Stanke M."/>
            <person name="Daniel R."/>
            <person name="Morgenstern B."/>
            <person name="Thomma B.P.H.J."/>
            <person name="Kronstad J.W."/>
            <person name="Braus-Stromeyer S.A."/>
            <person name="Braus G.H."/>
        </authorList>
    </citation>
    <scope>NUCLEOTIDE SEQUENCE</scope>
    <source>
        <strain evidence="3">Vl32</strain>
    </source>
</reference>
<dbReference type="PROSITE" id="PS50048">
    <property type="entry name" value="ZN2_CY6_FUNGAL_2"/>
    <property type="match status" value="1"/>
</dbReference>
<dbReference type="AlphaFoldDB" id="A0A8I2YZU3"/>
<dbReference type="PANTHER" id="PTHR47785:SF5">
    <property type="entry name" value="ZN(II)2CYS6 TRANSCRIPTION FACTOR (EUROFUNG)"/>
    <property type="match status" value="1"/>
</dbReference>
<dbReference type="SMART" id="SM00066">
    <property type="entry name" value="GAL4"/>
    <property type="match status" value="1"/>
</dbReference>
<dbReference type="GO" id="GO:0008270">
    <property type="term" value="F:zinc ion binding"/>
    <property type="evidence" value="ECO:0007669"/>
    <property type="project" value="InterPro"/>
</dbReference>
<feature type="domain" description="Zn(2)-C6 fungal-type" evidence="2">
    <location>
        <begin position="24"/>
        <end position="54"/>
    </location>
</feature>
<gene>
    <name evidence="4" type="ORF">HYQ45_003748</name>
    <name evidence="3" type="ORF">HYQ45_018635</name>
</gene>
<protein>
    <submittedName>
        <fullName evidence="3">Regulator of drug sensitivity 1 like protein</fullName>
    </submittedName>
</protein>
<proteinExistence type="predicted"/>
<evidence type="ECO:0000313" key="4">
    <source>
        <dbReference type="EMBL" id="KAG7139258.1"/>
    </source>
</evidence>
<dbReference type="Pfam" id="PF00172">
    <property type="entry name" value="Zn_clus"/>
    <property type="match status" value="1"/>
</dbReference>
<evidence type="ECO:0000259" key="2">
    <source>
        <dbReference type="PROSITE" id="PS50048"/>
    </source>
</evidence>
<dbReference type="InterPro" id="IPR053181">
    <property type="entry name" value="EcdB-like_regulator"/>
</dbReference>
<dbReference type="OrthoDB" id="4356994at2759"/>
<accession>A0A8I2YZU3</accession>
<dbReference type="EMBL" id="JAEMWZ010000867">
    <property type="protein sequence ID" value="KAG7103877.1"/>
    <property type="molecule type" value="Genomic_DNA"/>
</dbReference>
<dbReference type="PANTHER" id="PTHR47785">
    <property type="entry name" value="ZN(II)2CYS6 TRANSCRIPTION FACTOR (EUROFUNG)-RELATED-RELATED"/>
    <property type="match status" value="1"/>
</dbReference>
<dbReference type="PROSITE" id="PS00463">
    <property type="entry name" value="ZN2_CY6_FUNGAL_1"/>
    <property type="match status" value="1"/>
</dbReference>
<dbReference type="EMBL" id="JAEMWZ010000061">
    <property type="protein sequence ID" value="KAG7139258.1"/>
    <property type="molecule type" value="Genomic_DNA"/>
</dbReference>
<dbReference type="GO" id="GO:0000981">
    <property type="term" value="F:DNA-binding transcription factor activity, RNA polymerase II-specific"/>
    <property type="evidence" value="ECO:0007669"/>
    <property type="project" value="InterPro"/>
</dbReference>
<dbReference type="Proteomes" id="UP000689129">
    <property type="component" value="Unassembled WGS sequence"/>
</dbReference>
<evidence type="ECO:0000256" key="1">
    <source>
        <dbReference type="ARBA" id="ARBA00023242"/>
    </source>
</evidence>
<evidence type="ECO:0000313" key="3">
    <source>
        <dbReference type="EMBL" id="KAG7103877.1"/>
    </source>
</evidence>
<dbReference type="CDD" id="cd00067">
    <property type="entry name" value="GAL4"/>
    <property type="match status" value="1"/>
</dbReference>
<keyword evidence="1" id="KW-0539">Nucleus</keyword>
<evidence type="ECO:0000313" key="5">
    <source>
        <dbReference type="Proteomes" id="UP000689129"/>
    </source>
</evidence>
<comment type="caution">
    <text evidence="3">The sequence shown here is derived from an EMBL/GenBank/DDBJ whole genome shotgun (WGS) entry which is preliminary data.</text>
</comment>
<organism evidence="3 5">
    <name type="scientific">Verticillium longisporum</name>
    <name type="common">Verticillium dahliae var. longisporum</name>
    <dbReference type="NCBI Taxonomy" id="100787"/>
    <lineage>
        <taxon>Eukaryota</taxon>
        <taxon>Fungi</taxon>
        <taxon>Dikarya</taxon>
        <taxon>Ascomycota</taxon>
        <taxon>Pezizomycotina</taxon>
        <taxon>Sordariomycetes</taxon>
        <taxon>Hypocreomycetidae</taxon>
        <taxon>Glomerellales</taxon>
        <taxon>Plectosphaerellaceae</taxon>
        <taxon>Verticillium</taxon>
    </lineage>
</organism>
<sequence length="96" mass="10925">MSTRGHQKRMLPRTGYPRRRALSACLICRERKRKCDNLRPTCSSCQQIGAPCEYTKQDSSSFDAASLRILDQLSLIKGLQHTYSGKLQHGAQYTHL</sequence>
<name>A0A8I2YZU3_VERLO</name>
<dbReference type="InterPro" id="IPR001138">
    <property type="entry name" value="Zn2Cys6_DnaBD"/>
</dbReference>